<comment type="caution">
    <text evidence="1">The sequence shown here is derived from an EMBL/GenBank/DDBJ whole genome shotgun (WGS) entry which is preliminary data.</text>
</comment>
<gene>
    <name evidence="1" type="ORF">NDU88_002471</name>
</gene>
<name>A0AAV7T2B8_PLEWA</name>
<protein>
    <submittedName>
        <fullName evidence="1">Uncharacterized protein</fullName>
    </submittedName>
</protein>
<dbReference type="Proteomes" id="UP001066276">
    <property type="component" value="Chromosome 4_1"/>
</dbReference>
<dbReference type="EMBL" id="JANPWB010000007">
    <property type="protein sequence ID" value="KAJ1170598.1"/>
    <property type="molecule type" value="Genomic_DNA"/>
</dbReference>
<organism evidence="1 2">
    <name type="scientific">Pleurodeles waltl</name>
    <name type="common">Iberian ribbed newt</name>
    <dbReference type="NCBI Taxonomy" id="8319"/>
    <lineage>
        <taxon>Eukaryota</taxon>
        <taxon>Metazoa</taxon>
        <taxon>Chordata</taxon>
        <taxon>Craniata</taxon>
        <taxon>Vertebrata</taxon>
        <taxon>Euteleostomi</taxon>
        <taxon>Amphibia</taxon>
        <taxon>Batrachia</taxon>
        <taxon>Caudata</taxon>
        <taxon>Salamandroidea</taxon>
        <taxon>Salamandridae</taxon>
        <taxon>Pleurodelinae</taxon>
        <taxon>Pleurodeles</taxon>
    </lineage>
</organism>
<dbReference type="AlphaFoldDB" id="A0AAV7T2B8"/>
<reference evidence="1" key="1">
    <citation type="journal article" date="2022" name="bioRxiv">
        <title>Sequencing and chromosome-scale assembly of the giantPleurodeles waltlgenome.</title>
        <authorList>
            <person name="Brown T."/>
            <person name="Elewa A."/>
            <person name="Iarovenko S."/>
            <person name="Subramanian E."/>
            <person name="Araus A.J."/>
            <person name="Petzold A."/>
            <person name="Susuki M."/>
            <person name="Suzuki K.-i.T."/>
            <person name="Hayashi T."/>
            <person name="Toyoda A."/>
            <person name="Oliveira C."/>
            <person name="Osipova E."/>
            <person name="Leigh N.D."/>
            <person name="Simon A."/>
            <person name="Yun M.H."/>
        </authorList>
    </citation>
    <scope>NUCLEOTIDE SEQUENCE</scope>
    <source>
        <strain evidence="1">20211129_DDA</strain>
        <tissue evidence="1">Liver</tissue>
    </source>
</reference>
<sequence>MLALLLRRERSTPIILSLRGPTGDKILGQTHVNTHLREHLEAIYTSPQCDLSSQIREYLDSLQLPRLTDVQVEEPEVMLSLEDLQEALGGLASGKVRGPDGLPS</sequence>
<evidence type="ECO:0000313" key="2">
    <source>
        <dbReference type="Proteomes" id="UP001066276"/>
    </source>
</evidence>
<accession>A0AAV7T2B8</accession>
<evidence type="ECO:0000313" key="1">
    <source>
        <dbReference type="EMBL" id="KAJ1170598.1"/>
    </source>
</evidence>
<keyword evidence="2" id="KW-1185">Reference proteome</keyword>
<proteinExistence type="predicted"/>